<name>A0A813DGP6_POLGL</name>
<organism evidence="1 2">
    <name type="scientific">Polarella glacialis</name>
    <name type="common">Dinoflagellate</name>
    <dbReference type="NCBI Taxonomy" id="89957"/>
    <lineage>
        <taxon>Eukaryota</taxon>
        <taxon>Sar</taxon>
        <taxon>Alveolata</taxon>
        <taxon>Dinophyceae</taxon>
        <taxon>Suessiales</taxon>
        <taxon>Suessiaceae</taxon>
        <taxon>Polarella</taxon>
    </lineage>
</organism>
<reference evidence="1" key="1">
    <citation type="submission" date="2021-02" db="EMBL/GenBank/DDBJ databases">
        <authorList>
            <person name="Dougan E. K."/>
            <person name="Rhodes N."/>
            <person name="Thang M."/>
            <person name="Chan C."/>
        </authorList>
    </citation>
    <scope>NUCLEOTIDE SEQUENCE</scope>
</reference>
<accession>A0A813DGP6</accession>
<evidence type="ECO:0000313" key="2">
    <source>
        <dbReference type="Proteomes" id="UP000654075"/>
    </source>
</evidence>
<dbReference type="AlphaFoldDB" id="A0A813DGP6"/>
<keyword evidence="2" id="KW-1185">Reference proteome</keyword>
<comment type="caution">
    <text evidence="1">The sequence shown here is derived from an EMBL/GenBank/DDBJ whole genome shotgun (WGS) entry which is preliminary data.</text>
</comment>
<protein>
    <submittedName>
        <fullName evidence="1">Uncharacterized protein</fullName>
    </submittedName>
</protein>
<sequence length="364" mass="39288">MPSMLKGWPLRQVRQVAPVQQVALVLNPIRASHTAASKPKLPTDHVKHVLWTAPLPQGVPVMRPIRAISPCSDRNVAQGKLHGCITGQSAACSRGTFFGPSFCKLRASSTKLITLPNLFAAAGRTTAVRCLTGNLQPGTESHGTIYAVHSDHVRPCPQWHDTTNAVRSIHAYIGLKACSRITFLSCGPTSLILPVMLQPVHRWLSCSTVADQSHEPVEVDSGLAAYLASNRSTRTVSQARASLQQSFQTLPAANERLALRNCTASYLLESSVCCQRDLGQTCPITFGSMTHCTRAWVVALLVREAGAAPCWQLVPATGLRRLKVAKVASASLQVAPWGRQGPSRALSQLKHEELEEVHPAGDFA</sequence>
<evidence type="ECO:0000313" key="1">
    <source>
        <dbReference type="EMBL" id="CAE8584714.1"/>
    </source>
</evidence>
<dbReference type="Proteomes" id="UP000654075">
    <property type="component" value="Unassembled WGS sequence"/>
</dbReference>
<proteinExistence type="predicted"/>
<gene>
    <name evidence="1" type="ORF">PGLA1383_LOCUS3642</name>
</gene>
<dbReference type="EMBL" id="CAJNNV010001290">
    <property type="protein sequence ID" value="CAE8584714.1"/>
    <property type="molecule type" value="Genomic_DNA"/>
</dbReference>